<feature type="compositionally biased region" description="Pro residues" evidence="1">
    <location>
        <begin position="330"/>
        <end position="346"/>
    </location>
</feature>
<keyword evidence="4" id="KW-1185">Reference proteome</keyword>
<dbReference type="OrthoDB" id="3235847at2759"/>
<evidence type="ECO:0000256" key="1">
    <source>
        <dbReference type="SAM" id="MobiDB-lite"/>
    </source>
</evidence>
<organism evidence="3 4">
    <name type="scientific">Coprinellus micaceus</name>
    <name type="common">Glistening ink-cap mushroom</name>
    <name type="synonym">Coprinus micaceus</name>
    <dbReference type="NCBI Taxonomy" id="71717"/>
    <lineage>
        <taxon>Eukaryota</taxon>
        <taxon>Fungi</taxon>
        <taxon>Dikarya</taxon>
        <taxon>Basidiomycota</taxon>
        <taxon>Agaricomycotina</taxon>
        <taxon>Agaricomycetes</taxon>
        <taxon>Agaricomycetidae</taxon>
        <taxon>Agaricales</taxon>
        <taxon>Agaricineae</taxon>
        <taxon>Psathyrellaceae</taxon>
        <taxon>Coprinellus</taxon>
    </lineage>
</organism>
<sequence>MASRSQGVSPPAGSAQAQAGEVMLVNVASLAIAGFVSFSLIVWDFISYIPTEIRLLKDFRRVKLWMMPDPWAFLLSRYSAVSFAIASLFILSLKTQECQTAASMTQVFSIGVVATSGVLVARRTIAMWMNDSAVATLLGTTYALMIASWVATASQLRSRPTGVPLSRFGTNCLSQTLPPWNPINYAASTVFFTLTLLLSVYRIGSQRTDRSLNIGLTPINRGCIWYFLVNALTSLALFIVSVDWHSDWMTEIAKRSSRPFFVVLVAAMSHRIYLNSQVDHAVRQKGLEEKTRYTPPSDKPNSRPRWSFVPIRRKPAPSVEEFPAVVQHYPRPPPPPSSVPISPIPPQHMASLQLQRSRKASTTSTSTSSSEIVFKSPPASTSKLPSTSSHGRGDSSTSTPMSPNSSGVSSPTSALSTIAFGSPPESPAVLSLPALGKQHRRVARDAGRESFGSVMTGSGHGSHPGSPHRGLKRLSSFKSGWLV</sequence>
<name>A0A4Y7TI92_COPMI</name>
<evidence type="ECO:0000256" key="2">
    <source>
        <dbReference type="SAM" id="Phobius"/>
    </source>
</evidence>
<feature type="compositionally biased region" description="Low complexity" evidence="1">
    <location>
        <begin position="395"/>
        <end position="413"/>
    </location>
</feature>
<feature type="region of interest" description="Disordered" evidence="1">
    <location>
        <begin position="326"/>
        <end position="420"/>
    </location>
</feature>
<evidence type="ECO:0000313" key="4">
    <source>
        <dbReference type="Proteomes" id="UP000298030"/>
    </source>
</evidence>
<feature type="transmembrane region" description="Helical" evidence="2">
    <location>
        <begin position="27"/>
        <end position="50"/>
    </location>
</feature>
<dbReference type="Proteomes" id="UP000298030">
    <property type="component" value="Unassembled WGS sequence"/>
</dbReference>
<protein>
    <submittedName>
        <fullName evidence="3">Uncharacterized protein</fullName>
    </submittedName>
</protein>
<feature type="transmembrane region" description="Helical" evidence="2">
    <location>
        <begin position="71"/>
        <end position="91"/>
    </location>
</feature>
<evidence type="ECO:0000313" key="3">
    <source>
        <dbReference type="EMBL" id="TEB33907.1"/>
    </source>
</evidence>
<feature type="transmembrane region" description="Helical" evidence="2">
    <location>
        <begin position="133"/>
        <end position="151"/>
    </location>
</feature>
<feature type="transmembrane region" description="Helical" evidence="2">
    <location>
        <begin position="103"/>
        <end position="121"/>
    </location>
</feature>
<gene>
    <name evidence="3" type="ORF">FA13DRAFT_119141</name>
</gene>
<feature type="transmembrane region" description="Helical" evidence="2">
    <location>
        <begin position="183"/>
        <end position="203"/>
    </location>
</feature>
<feature type="compositionally biased region" description="Polar residues" evidence="1">
    <location>
        <begin position="378"/>
        <end position="390"/>
    </location>
</feature>
<keyword evidence="2" id="KW-0812">Transmembrane</keyword>
<accession>A0A4Y7TI92</accession>
<feature type="region of interest" description="Disordered" evidence="1">
    <location>
        <begin position="287"/>
        <end position="309"/>
    </location>
</feature>
<dbReference type="AlphaFoldDB" id="A0A4Y7TI92"/>
<dbReference type="EMBL" id="QPFP01000011">
    <property type="protein sequence ID" value="TEB33907.1"/>
    <property type="molecule type" value="Genomic_DNA"/>
</dbReference>
<keyword evidence="2" id="KW-0472">Membrane</keyword>
<comment type="caution">
    <text evidence="3">The sequence shown here is derived from an EMBL/GenBank/DDBJ whole genome shotgun (WGS) entry which is preliminary data.</text>
</comment>
<keyword evidence="2" id="KW-1133">Transmembrane helix</keyword>
<feature type="compositionally biased region" description="Low complexity" evidence="1">
    <location>
        <begin position="361"/>
        <end position="370"/>
    </location>
</feature>
<reference evidence="3 4" key="1">
    <citation type="journal article" date="2019" name="Nat. Ecol. Evol.">
        <title>Megaphylogeny resolves global patterns of mushroom evolution.</title>
        <authorList>
            <person name="Varga T."/>
            <person name="Krizsan K."/>
            <person name="Foldi C."/>
            <person name="Dima B."/>
            <person name="Sanchez-Garcia M."/>
            <person name="Sanchez-Ramirez S."/>
            <person name="Szollosi G.J."/>
            <person name="Szarkandi J.G."/>
            <person name="Papp V."/>
            <person name="Albert L."/>
            <person name="Andreopoulos W."/>
            <person name="Angelini C."/>
            <person name="Antonin V."/>
            <person name="Barry K.W."/>
            <person name="Bougher N.L."/>
            <person name="Buchanan P."/>
            <person name="Buyck B."/>
            <person name="Bense V."/>
            <person name="Catcheside P."/>
            <person name="Chovatia M."/>
            <person name="Cooper J."/>
            <person name="Damon W."/>
            <person name="Desjardin D."/>
            <person name="Finy P."/>
            <person name="Geml J."/>
            <person name="Haridas S."/>
            <person name="Hughes K."/>
            <person name="Justo A."/>
            <person name="Karasinski D."/>
            <person name="Kautmanova I."/>
            <person name="Kiss B."/>
            <person name="Kocsube S."/>
            <person name="Kotiranta H."/>
            <person name="LaButti K.M."/>
            <person name="Lechner B.E."/>
            <person name="Liimatainen K."/>
            <person name="Lipzen A."/>
            <person name="Lukacs Z."/>
            <person name="Mihaltcheva S."/>
            <person name="Morgado L.N."/>
            <person name="Niskanen T."/>
            <person name="Noordeloos M.E."/>
            <person name="Ohm R.A."/>
            <person name="Ortiz-Santana B."/>
            <person name="Ovrebo C."/>
            <person name="Racz N."/>
            <person name="Riley R."/>
            <person name="Savchenko A."/>
            <person name="Shiryaev A."/>
            <person name="Soop K."/>
            <person name="Spirin V."/>
            <person name="Szebenyi C."/>
            <person name="Tomsovsky M."/>
            <person name="Tulloss R.E."/>
            <person name="Uehling J."/>
            <person name="Grigoriev I.V."/>
            <person name="Vagvolgyi C."/>
            <person name="Papp T."/>
            <person name="Martin F.M."/>
            <person name="Miettinen O."/>
            <person name="Hibbett D.S."/>
            <person name="Nagy L.G."/>
        </authorList>
    </citation>
    <scope>NUCLEOTIDE SEQUENCE [LARGE SCALE GENOMIC DNA]</scope>
    <source>
        <strain evidence="3 4">FP101781</strain>
    </source>
</reference>
<proteinExistence type="predicted"/>
<feature type="region of interest" description="Disordered" evidence="1">
    <location>
        <begin position="439"/>
        <end position="483"/>
    </location>
</feature>
<feature type="transmembrane region" description="Helical" evidence="2">
    <location>
        <begin position="224"/>
        <end position="244"/>
    </location>
</feature>